<dbReference type="GO" id="GO:0044027">
    <property type="term" value="P:negative regulation of gene expression via chromosomal CpG island methylation"/>
    <property type="evidence" value="ECO:0007669"/>
    <property type="project" value="TreeGrafter"/>
</dbReference>
<evidence type="ECO:0000313" key="4">
    <source>
        <dbReference type="EMBL" id="KAF6752705.1"/>
    </source>
</evidence>
<dbReference type="Proteomes" id="UP000521943">
    <property type="component" value="Unassembled WGS sequence"/>
</dbReference>
<dbReference type="InterPro" id="IPR015947">
    <property type="entry name" value="PUA-like_sf"/>
</dbReference>
<reference evidence="4 5" key="1">
    <citation type="submission" date="2020-07" db="EMBL/GenBank/DDBJ databases">
        <title>Comparative genomics of pyrophilous fungi reveals a link between fire events and developmental genes.</title>
        <authorList>
            <consortium name="DOE Joint Genome Institute"/>
            <person name="Steindorff A.S."/>
            <person name="Carver A."/>
            <person name="Calhoun S."/>
            <person name="Stillman K."/>
            <person name="Liu H."/>
            <person name="Lipzen A."/>
            <person name="Pangilinan J."/>
            <person name="Labutti K."/>
            <person name="Bruns T.D."/>
            <person name="Grigoriev I.V."/>
        </authorList>
    </citation>
    <scope>NUCLEOTIDE SEQUENCE [LARGE SCALE GENOMIC DNA]</scope>
    <source>
        <strain evidence="4 5">CBS 144469</strain>
    </source>
</reference>
<comment type="subcellular location">
    <subcellularLocation>
        <location evidence="2">Nucleus</location>
    </subcellularLocation>
</comment>
<dbReference type="SMART" id="SM00466">
    <property type="entry name" value="SRA"/>
    <property type="match status" value="1"/>
</dbReference>
<organism evidence="4 5">
    <name type="scientific">Ephemerocybe angulata</name>
    <dbReference type="NCBI Taxonomy" id="980116"/>
    <lineage>
        <taxon>Eukaryota</taxon>
        <taxon>Fungi</taxon>
        <taxon>Dikarya</taxon>
        <taxon>Basidiomycota</taxon>
        <taxon>Agaricomycotina</taxon>
        <taxon>Agaricomycetes</taxon>
        <taxon>Agaricomycetidae</taxon>
        <taxon>Agaricales</taxon>
        <taxon>Agaricineae</taxon>
        <taxon>Psathyrellaceae</taxon>
        <taxon>Ephemerocybe</taxon>
    </lineage>
</organism>
<dbReference type="SUPFAM" id="SSF88697">
    <property type="entry name" value="PUA domain-like"/>
    <property type="match status" value="1"/>
</dbReference>
<sequence>MAMERMRQRFSQDPSYFFDETKMNLTASESNPSGRAGHIPGHPPGSWYVNRAECSKARVHGKTVAGIHGSKDNGAYSICISGGYEDDYDRGDFIVYTGTGGQFDTSFGGGRAQREDQSFLHPDNAALAKNVETGRPARVIRGPVPKGHEASVYAPSSGYRYDGLYKVTKAYLAKGRSGFQICRYELERLPNQVPLKEIIRNSP</sequence>
<gene>
    <name evidence="4" type="ORF">DFP72DRAFT_904581</name>
</gene>
<dbReference type="GO" id="GO:0016567">
    <property type="term" value="P:protein ubiquitination"/>
    <property type="evidence" value="ECO:0007669"/>
    <property type="project" value="TreeGrafter"/>
</dbReference>
<evidence type="ECO:0000256" key="1">
    <source>
        <dbReference type="ARBA" id="ARBA00023242"/>
    </source>
</evidence>
<keyword evidence="1 2" id="KW-0539">Nucleus</keyword>
<proteinExistence type="predicted"/>
<evidence type="ECO:0000256" key="2">
    <source>
        <dbReference type="PROSITE-ProRule" id="PRU00358"/>
    </source>
</evidence>
<evidence type="ECO:0000259" key="3">
    <source>
        <dbReference type="PROSITE" id="PS51015"/>
    </source>
</evidence>
<comment type="caution">
    <text evidence="4">The sequence shown here is derived from an EMBL/GenBank/DDBJ whole genome shotgun (WGS) entry which is preliminary data.</text>
</comment>
<dbReference type="PANTHER" id="PTHR14140">
    <property type="entry name" value="E3 UBIQUITIN-PROTEIN LIGASE UHRF-RELATED"/>
    <property type="match status" value="1"/>
</dbReference>
<evidence type="ECO:0000313" key="5">
    <source>
        <dbReference type="Proteomes" id="UP000521943"/>
    </source>
</evidence>
<protein>
    <submittedName>
        <fullName evidence="4">PUA-like domain-containing protein</fullName>
    </submittedName>
</protein>
<dbReference type="InterPro" id="IPR003105">
    <property type="entry name" value="SRA_YDG"/>
</dbReference>
<keyword evidence="5" id="KW-1185">Reference proteome</keyword>
<dbReference type="InterPro" id="IPR036987">
    <property type="entry name" value="SRA-YDG_sf"/>
</dbReference>
<dbReference type="Gene3D" id="2.30.280.10">
    <property type="entry name" value="SRA-YDG"/>
    <property type="match status" value="1"/>
</dbReference>
<dbReference type="OrthoDB" id="2270193at2759"/>
<feature type="domain" description="YDG" evidence="3">
    <location>
        <begin position="37"/>
        <end position="188"/>
    </location>
</feature>
<dbReference type="PROSITE" id="PS51015">
    <property type="entry name" value="YDG"/>
    <property type="match status" value="1"/>
</dbReference>
<dbReference type="GO" id="GO:0005634">
    <property type="term" value="C:nucleus"/>
    <property type="evidence" value="ECO:0007669"/>
    <property type="project" value="UniProtKB-SubCell"/>
</dbReference>
<dbReference type="InterPro" id="IPR045134">
    <property type="entry name" value="UHRF1/2-like"/>
</dbReference>
<dbReference type="Pfam" id="PF02182">
    <property type="entry name" value="SAD_SRA"/>
    <property type="match status" value="1"/>
</dbReference>
<accession>A0A8H6M321</accession>
<dbReference type="EMBL" id="JACGCI010000043">
    <property type="protein sequence ID" value="KAF6752705.1"/>
    <property type="molecule type" value="Genomic_DNA"/>
</dbReference>
<dbReference type="AlphaFoldDB" id="A0A8H6M321"/>
<dbReference type="GO" id="GO:0061630">
    <property type="term" value="F:ubiquitin protein ligase activity"/>
    <property type="evidence" value="ECO:0007669"/>
    <property type="project" value="TreeGrafter"/>
</dbReference>
<name>A0A8H6M321_9AGAR</name>
<dbReference type="PANTHER" id="PTHR14140:SF27">
    <property type="entry name" value="OS04G0289800 PROTEIN"/>
    <property type="match status" value="1"/>
</dbReference>